<accession>K7A4D6</accession>
<comment type="caution">
    <text evidence="1">The sequence shown here is derived from an EMBL/GenBank/DDBJ whole genome shotgun (WGS) entry which is preliminary data.</text>
</comment>
<dbReference type="RefSeq" id="WP_006014242.1">
    <property type="nucleotide sequence ID" value="NZ_BAEQ01000055.1"/>
</dbReference>
<reference evidence="2" key="1">
    <citation type="journal article" date="2014" name="Environ. Microbiol.">
        <title>Comparative genomics of the marine bacterial genus Glaciecola reveals the high degree of genomic diversity and genomic characteristic for cold adaptation.</title>
        <authorList>
            <person name="Qin Q.L."/>
            <person name="Xie B.B."/>
            <person name="Yu Y."/>
            <person name="Shu Y.L."/>
            <person name="Rong J.C."/>
            <person name="Zhang Y.J."/>
            <person name="Zhao D.L."/>
            <person name="Chen X.L."/>
            <person name="Zhang X.Y."/>
            <person name="Chen B."/>
            <person name="Zhou B.C."/>
            <person name="Zhang Y.Z."/>
        </authorList>
    </citation>
    <scope>NUCLEOTIDE SEQUENCE [LARGE SCALE GENOMIC DNA]</scope>
    <source>
        <strain evidence="2">ACAM 615</strain>
    </source>
</reference>
<dbReference type="Proteomes" id="UP000006251">
    <property type="component" value="Unassembled WGS sequence"/>
</dbReference>
<dbReference type="Pfam" id="PF08891">
    <property type="entry name" value="YfcL"/>
    <property type="match status" value="1"/>
</dbReference>
<protein>
    <recommendedName>
        <fullName evidence="3">YfcL protein</fullName>
    </recommendedName>
</protein>
<dbReference type="InterPro" id="IPR014987">
    <property type="entry name" value="UPF_YfcL"/>
</dbReference>
<name>K7A4D6_9ALTE</name>
<dbReference type="AlphaFoldDB" id="K7A4D6"/>
<keyword evidence="2" id="KW-1185">Reference proteome</keyword>
<proteinExistence type="predicted"/>
<evidence type="ECO:0000313" key="1">
    <source>
        <dbReference type="EMBL" id="GAC30325.1"/>
    </source>
</evidence>
<evidence type="ECO:0000313" key="2">
    <source>
        <dbReference type="Proteomes" id="UP000006251"/>
    </source>
</evidence>
<dbReference type="EMBL" id="BAEQ01000055">
    <property type="protein sequence ID" value="GAC30325.1"/>
    <property type="molecule type" value="Genomic_DNA"/>
</dbReference>
<dbReference type="STRING" id="1121922.GCA_000428905_00833"/>
<sequence>MSQDSIFIEKADKMQAHLDSFIVDGSDHELFIASYLHGHFDVAVANVEKLIEQGENNPISTLQVTLDKQLQKAFGNNELSTSDAEQVNTLFNSLFQL</sequence>
<gene>
    <name evidence="1" type="ORF">GPAL_3477</name>
</gene>
<organism evidence="1 2">
    <name type="scientific">Brumicola pallidula DSM 14239 = ACAM 615</name>
    <dbReference type="NCBI Taxonomy" id="1121922"/>
    <lineage>
        <taxon>Bacteria</taxon>
        <taxon>Pseudomonadati</taxon>
        <taxon>Pseudomonadota</taxon>
        <taxon>Gammaproteobacteria</taxon>
        <taxon>Alteromonadales</taxon>
        <taxon>Alteromonadaceae</taxon>
        <taxon>Brumicola</taxon>
    </lineage>
</organism>
<evidence type="ECO:0008006" key="3">
    <source>
        <dbReference type="Google" id="ProtNLM"/>
    </source>
</evidence>